<dbReference type="Gene3D" id="3.60.10.10">
    <property type="entry name" value="Endonuclease/exonuclease/phosphatase"/>
    <property type="match status" value="1"/>
</dbReference>
<dbReference type="InterPro" id="IPR051916">
    <property type="entry name" value="GPI-anchor_lipid_remodeler"/>
</dbReference>
<accession>A0A8S0WPF8</accession>
<evidence type="ECO:0000313" key="3">
    <source>
        <dbReference type="Proteomes" id="UP000494216"/>
    </source>
</evidence>
<dbReference type="PANTHER" id="PTHR14859:SF1">
    <property type="entry name" value="PGAP2-INTERACTING PROTEIN"/>
    <property type="match status" value="1"/>
</dbReference>
<keyword evidence="3" id="KW-1185">Reference proteome</keyword>
<sequence>MDKIQLLYVENVITRKKGVQQQLSFFMRVENASYDKQIDVLWSGEDGVWQTLPARHHSQAEPGKEYWQALAEFQLSANKSLPGNIQFGLRCQALGAEYWDNNQGLNYSSQADSGIKVAHNVPVLNTGFANSLKDNQKFVPITVAVDRSLDAEKVTVHWTADNWKHTHKTPCYFKTNYWDKELLSNARNPNQYGCQVWKGWLKIRNAFRVQYSICCESKGQTIWDNNCGHNYVISHEALKILILNLHCYQEDNQDYKFSQIAKAINELDADIVCLQEVAELWNNGEGDWDSNSAKIINDRLETPYHIYTDWAHLGFDRYREGVAILSRYPLSNEESRYVSDSHDPYNIHSRKVVMAQINIPYMGLINVFSAHLSWWEDGFQKQFNRLREWAESRQSAQVRGTLLCGDFNVAAGSSGYSLVVDSHQYEDQYLAVNSPLVFEKIFKVNDPYWQQYLVDDCRIDFIFMNKSGSLQAISGSVVFTDQDYGRVSDHFGYFMTFEPK</sequence>
<dbReference type="SUPFAM" id="SSF56219">
    <property type="entry name" value="DNase I-like"/>
    <property type="match status" value="1"/>
</dbReference>
<dbReference type="EMBL" id="CADCXN010000058">
    <property type="protein sequence ID" value="CAA9890915.1"/>
    <property type="molecule type" value="Genomic_DNA"/>
</dbReference>
<proteinExistence type="predicted"/>
<dbReference type="AlphaFoldDB" id="A0A8S0WPF8"/>
<dbReference type="PROSITE" id="PS51159">
    <property type="entry name" value="CBM21"/>
    <property type="match status" value="1"/>
</dbReference>
<dbReference type="GO" id="GO:0003824">
    <property type="term" value="F:catalytic activity"/>
    <property type="evidence" value="ECO:0007669"/>
    <property type="project" value="InterPro"/>
</dbReference>
<evidence type="ECO:0000259" key="1">
    <source>
        <dbReference type="PROSITE" id="PS51159"/>
    </source>
</evidence>
<evidence type="ECO:0000313" key="2">
    <source>
        <dbReference type="EMBL" id="CAA9890915.1"/>
    </source>
</evidence>
<dbReference type="Pfam" id="PF03372">
    <property type="entry name" value="Exo_endo_phos"/>
    <property type="match status" value="1"/>
</dbReference>
<dbReference type="GO" id="GO:0006506">
    <property type="term" value="P:GPI anchor biosynthetic process"/>
    <property type="evidence" value="ECO:0007669"/>
    <property type="project" value="TreeGrafter"/>
</dbReference>
<gene>
    <name evidence="2" type="ORF">METHB2_30119</name>
</gene>
<name>A0A8S0WPF8_9GAMM</name>
<dbReference type="RefSeq" id="WP_174625817.1">
    <property type="nucleotide sequence ID" value="NZ_CADCXN010000058.1"/>
</dbReference>
<dbReference type="Gene3D" id="2.60.40.2440">
    <property type="entry name" value="Carbohydrate binding type-21 domain"/>
    <property type="match status" value="2"/>
</dbReference>
<dbReference type="InterPro" id="IPR005135">
    <property type="entry name" value="Endo/exonuclease/phosphatase"/>
</dbReference>
<dbReference type="InterPro" id="IPR036691">
    <property type="entry name" value="Endo/exonu/phosph_ase_sf"/>
</dbReference>
<protein>
    <submittedName>
        <fullName evidence="2">Maltose 6'-phosphate phosphatase</fullName>
    </submittedName>
</protein>
<organism evidence="2 3">
    <name type="scientific">Candidatus Methylobacter favarea</name>
    <dbReference type="NCBI Taxonomy" id="2707345"/>
    <lineage>
        <taxon>Bacteria</taxon>
        <taxon>Pseudomonadati</taxon>
        <taxon>Pseudomonadota</taxon>
        <taxon>Gammaproteobacteria</taxon>
        <taxon>Methylococcales</taxon>
        <taxon>Methylococcaceae</taxon>
        <taxon>Methylobacter</taxon>
    </lineage>
</organism>
<comment type="caution">
    <text evidence="2">The sequence shown here is derived from an EMBL/GenBank/DDBJ whole genome shotgun (WGS) entry which is preliminary data.</text>
</comment>
<dbReference type="GO" id="GO:0016020">
    <property type="term" value="C:membrane"/>
    <property type="evidence" value="ECO:0007669"/>
    <property type="project" value="GOC"/>
</dbReference>
<reference evidence="2 3" key="1">
    <citation type="submission" date="2020-02" db="EMBL/GenBank/DDBJ databases">
        <authorList>
            <person name="Hogendoorn C."/>
        </authorList>
    </citation>
    <scope>NUCLEOTIDE SEQUENCE [LARGE SCALE GENOMIC DNA]</scope>
    <source>
        <strain evidence="2">METHB21</strain>
    </source>
</reference>
<dbReference type="Proteomes" id="UP000494216">
    <property type="component" value="Unassembled WGS sequence"/>
</dbReference>
<dbReference type="InterPro" id="IPR005036">
    <property type="entry name" value="CBM21_dom"/>
</dbReference>
<feature type="domain" description="CBM21" evidence="1">
    <location>
        <begin position="1"/>
        <end position="110"/>
    </location>
</feature>
<dbReference type="PANTHER" id="PTHR14859">
    <property type="entry name" value="CALCOFLUOR WHITE HYPERSENSITIVE PROTEIN PRECURSOR"/>
    <property type="match status" value="1"/>
</dbReference>
<dbReference type="Pfam" id="PF03370">
    <property type="entry name" value="CBM_21"/>
    <property type="match status" value="2"/>
</dbReference>
<dbReference type="InterPro" id="IPR038175">
    <property type="entry name" value="CBM21_dom_sf"/>
</dbReference>